<proteinExistence type="predicted"/>
<organism evidence="1 2">
    <name type="scientific">Streptomyces fodineus</name>
    <dbReference type="NCBI Taxonomy" id="1904616"/>
    <lineage>
        <taxon>Bacteria</taxon>
        <taxon>Bacillati</taxon>
        <taxon>Actinomycetota</taxon>
        <taxon>Actinomycetes</taxon>
        <taxon>Kitasatosporales</taxon>
        <taxon>Streptomycetaceae</taxon>
        <taxon>Streptomyces</taxon>
    </lineage>
</organism>
<accession>A0A1D7Y4C8</accession>
<reference evidence="2" key="1">
    <citation type="submission" date="2016-09" db="EMBL/GenBank/DDBJ databases">
        <title>Streptomyces puniciscabiei strain:TW1S1 Genome sequencing and assembly.</title>
        <authorList>
            <person name="Kim M.-K."/>
            <person name="Kim S.B."/>
        </authorList>
    </citation>
    <scope>NUCLEOTIDE SEQUENCE [LARGE SCALE GENOMIC DNA]</scope>
    <source>
        <strain evidence="2">TW1S1</strain>
    </source>
</reference>
<protein>
    <submittedName>
        <fullName evidence="1">Uncharacterized protein</fullName>
    </submittedName>
</protein>
<name>A0A1D7Y4C8_9ACTN</name>
<evidence type="ECO:0000313" key="2">
    <source>
        <dbReference type="Proteomes" id="UP000094960"/>
    </source>
</evidence>
<dbReference type="AlphaFoldDB" id="A0A1D7Y4C8"/>
<sequence length="67" mass="7157">MSVDEGRLRVSSDGGIPLRRAGAVHGSAGALSALSEVIRTGKAQYLPHREERVRHPPQEGTVPTVRS</sequence>
<gene>
    <name evidence="1" type="ORF">BFF78_04745</name>
</gene>
<evidence type="ECO:0000313" key="1">
    <source>
        <dbReference type="EMBL" id="AOR30447.1"/>
    </source>
</evidence>
<dbReference type="EMBL" id="CP017248">
    <property type="protein sequence ID" value="AOR30447.1"/>
    <property type="molecule type" value="Genomic_DNA"/>
</dbReference>
<keyword evidence="2" id="KW-1185">Reference proteome</keyword>
<dbReference type="RefSeq" id="WP_069777099.1">
    <property type="nucleotide sequence ID" value="NZ_CP017248.1"/>
</dbReference>
<dbReference type="Proteomes" id="UP000094960">
    <property type="component" value="Chromosome"/>
</dbReference>
<dbReference type="KEGG" id="spun:BFF78_04745"/>